<evidence type="ECO:0000313" key="10">
    <source>
        <dbReference type="Proteomes" id="UP000051439"/>
    </source>
</evidence>
<keyword evidence="2" id="KW-0813">Transport</keyword>
<dbReference type="Gene3D" id="1.20.1250.20">
    <property type="entry name" value="MFS general substrate transporter like domains"/>
    <property type="match status" value="1"/>
</dbReference>
<protein>
    <submittedName>
        <fullName evidence="9">Transporter, major facilitator family protein</fullName>
    </submittedName>
</protein>
<feature type="transmembrane region" description="Helical" evidence="7">
    <location>
        <begin position="9"/>
        <end position="29"/>
    </location>
</feature>
<dbReference type="SUPFAM" id="SSF103473">
    <property type="entry name" value="MFS general substrate transporter"/>
    <property type="match status" value="1"/>
</dbReference>
<feature type="transmembrane region" description="Helical" evidence="7">
    <location>
        <begin position="130"/>
        <end position="153"/>
    </location>
</feature>
<feature type="transmembrane region" description="Helical" evidence="7">
    <location>
        <begin position="294"/>
        <end position="316"/>
    </location>
</feature>
<evidence type="ECO:0000256" key="7">
    <source>
        <dbReference type="SAM" id="Phobius"/>
    </source>
</evidence>
<evidence type="ECO:0000313" key="9">
    <source>
        <dbReference type="EMBL" id="KRL22577.1"/>
    </source>
</evidence>
<evidence type="ECO:0000256" key="5">
    <source>
        <dbReference type="ARBA" id="ARBA00022989"/>
    </source>
</evidence>
<reference evidence="9 10" key="1">
    <citation type="journal article" date="2015" name="Genome Announc.">
        <title>Expanding the biotechnology potential of lactobacilli through comparative genomics of 213 strains and associated genera.</title>
        <authorList>
            <person name="Sun Z."/>
            <person name="Harris H.M."/>
            <person name="McCann A."/>
            <person name="Guo C."/>
            <person name="Argimon S."/>
            <person name="Zhang W."/>
            <person name="Yang X."/>
            <person name="Jeffery I.B."/>
            <person name="Cooney J.C."/>
            <person name="Kagawa T.F."/>
            <person name="Liu W."/>
            <person name="Song Y."/>
            <person name="Salvetti E."/>
            <person name="Wrobel A."/>
            <person name="Rasinkangas P."/>
            <person name="Parkhill J."/>
            <person name="Rea M.C."/>
            <person name="O'Sullivan O."/>
            <person name="Ritari J."/>
            <person name="Douillard F.P."/>
            <person name="Paul Ross R."/>
            <person name="Yang R."/>
            <person name="Briner A.E."/>
            <person name="Felis G.E."/>
            <person name="de Vos W.M."/>
            <person name="Barrangou R."/>
            <person name="Klaenhammer T.R."/>
            <person name="Caufield P.W."/>
            <person name="Cui Y."/>
            <person name="Zhang H."/>
            <person name="O'Toole P.W."/>
        </authorList>
    </citation>
    <scope>NUCLEOTIDE SEQUENCE [LARGE SCALE GENOMIC DNA]</scope>
    <source>
        <strain evidence="9 10">DSM 19906</strain>
    </source>
</reference>
<dbReference type="PATRIC" id="fig|1423766.4.peg.2256"/>
<keyword evidence="6 7" id="KW-0472">Membrane</keyword>
<accession>A0A0R1NQZ6</accession>
<feature type="transmembrane region" description="Helical" evidence="7">
    <location>
        <begin position="328"/>
        <end position="354"/>
    </location>
</feature>
<feature type="transmembrane region" description="Helical" evidence="7">
    <location>
        <begin position="159"/>
        <end position="182"/>
    </location>
</feature>
<evidence type="ECO:0000256" key="3">
    <source>
        <dbReference type="ARBA" id="ARBA00022475"/>
    </source>
</evidence>
<feature type="transmembrane region" description="Helical" evidence="7">
    <location>
        <begin position="41"/>
        <end position="66"/>
    </location>
</feature>
<evidence type="ECO:0000256" key="2">
    <source>
        <dbReference type="ARBA" id="ARBA00022448"/>
    </source>
</evidence>
<gene>
    <name evidence="9" type="ORF">FC98_GL002172</name>
</gene>
<dbReference type="InterPro" id="IPR036259">
    <property type="entry name" value="MFS_trans_sf"/>
</dbReference>
<dbReference type="Proteomes" id="UP000051439">
    <property type="component" value="Unassembled WGS sequence"/>
</dbReference>
<comment type="caution">
    <text evidence="9">The sequence shown here is derived from an EMBL/GenBank/DDBJ whole genome shotgun (WGS) entry which is preliminary data.</text>
</comment>
<feature type="transmembrane region" description="Helical" evidence="7">
    <location>
        <begin position="269"/>
        <end position="288"/>
    </location>
</feature>
<feature type="domain" description="Major facilitator superfamily (MFS) profile" evidence="8">
    <location>
        <begin position="7"/>
        <end position="391"/>
    </location>
</feature>
<keyword evidence="4 7" id="KW-0812">Transmembrane</keyword>
<keyword evidence="3" id="KW-1003">Cell membrane</keyword>
<keyword evidence="10" id="KW-1185">Reference proteome</keyword>
<dbReference type="InterPro" id="IPR050189">
    <property type="entry name" value="MFS_Efflux_Transporters"/>
</dbReference>
<dbReference type="PANTHER" id="PTHR43124">
    <property type="entry name" value="PURINE EFFLUX PUMP PBUE"/>
    <property type="match status" value="1"/>
</dbReference>
<organism evidence="9 10">
    <name type="scientific">Lentilactobacillus kisonensis DSM 19906 = JCM 15041</name>
    <dbReference type="NCBI Taxonomy" id="1423766"/>
    <lineage>
        <taxon>Bacteria</taxon>
        <taxon>Bacillati</taxon>
        <taxon>Bacillota</taxon>
        <taxon>Bacilli</taxon>
        <taxon>Lactobacillales</taxon>
        <taxon>Lactobacillaceae</taxon>
        <taxon>Lentilactobacillus</taxon>
    </lineage>
</organism>
<feature type="transmembrane region" description="Helical" evidence="7">
    <location>
        <begin position="237"/>
        <end position="257"/>
    </location>
</feature>
<dbReference type="CDD" id="cd17324">
    <property type="entry name" value="MFS_NepI_like"/>
    <property type="match status" value="1"/>
</dbReference>
<proteinExistence type="predicted"/>
<dbReference type="AlphaFoldDB" id="A0A0R1NQZ6"/>
<dbReference type="EMBL" id="AZEB01000005">
    <property type="protein sequence ID" value="KRL22577.1"/>
    <property type="molecule type" value="Genomic_DNA"/>
</dbReference>
<feature type="transmembrane region" description="Helical" evidence="7">
    <location>
        <begin position="73"/>
        <end position="96"/>
    </location>
</feature>
<evidence type="ECO:0000256" key="4">
    <source>
        <dbReference type="ARBA" id="ARBA00022692"/>
    </source>
</evidence>
<evidence type="ECO:0000256" key="6">
    <source>
        <dbReference type="ARBA" id="ARBA00023136"/>
    </source>
</evidence>
<dbReference type="GO" id="GO:0005886">
    <property type="term" value="C:plasma membrane"/>
    <property type="evidence" value="ECO:0007669"/>
    <property type="project" value="UniProtKB-SubCell"/>
</dbReference>
<dbReference type="PANTHER" id="PTHR43124:SF3">
    <property type="entry name" value="CHLORAMPHENICOL EFFLUX PUMP RV0191"/>
    <property type="match status" value="1"/>
</dbReference>
<feature type="transmembrane region" description="Helical" evidence="7">
    <location>
        <begin position="102"/>
        <end position="123"/>
    </location>
</feature>
<dbReference type="Pfam" id="PF07690">
    <property type="entry name" value="MFS_1"/>
    <property type="match status" value="1"/>
</dbReference>
<keyword evidence="5 7" id="KW-1133">Transmembrane helix</keyword>
<evidence type="ECO:0000256" key="1">
    <source>
        <dbReference type="ARBA" id="ARBA00004651"/>
    </source>
</evidence>
<dbReference type="InterPro" id="IPR020846">
    <property type="entry name" value="MFS_dom"/>
</dbReference>
<dbReference type="GO" id="GO:0022857">
    <property type="term" value="F:transmembrane transporter activity"/>
    <property type="evidence" value="ECO:0007669"/>
    <property type="project" value="InterPro"/>
</dbReference>
<dbReference type="InterPro" id="IPR011701">
    <property type="entry name" value="MFS"/>
</dbReference>
<feature type="transmembrane region" description="Helical" evidence="7">
    <location>
        <begin position="366"/>
        <end position="384"/>
    </location>
</feature>
<dbReference type="RefSeq" id="WP_008856054.1">
    <property type="nucleotide sequence ID" value="NZ_AZEB01000005.1"/>
</dbReference>
<dbReference type="PROSITE" id="PS50850">
    <property type="entry name" value="MFS"/>
    <property type="match status" value="1"/>
</dbReference>
<name>A0A0R1NQZ6_9LACO</name>
<sequence>MKQFKVRSFVLVLIAFVLGFSEFLIVGILDDLGAQFNVPVATVGYLVTIFAIVYAISTPFITILLGKYNLFGGLLLMMGIFTLGNVLSFLATNFVFLAVSRIITASVAGAAISIALTFVGYIAPMAKRGWLLSWVFSGFSIASVVGVPLGTWISTNLGWRMSFLTVIIISLLTIGLIILSLPRDLKVKESSVKGQISLFKDKRIRISMLLPMFNLAAIYVFYTYLRPIITNQLHFSVGTLTILLSVFGISNIIGNLASGRLSEGPGMRAMPTVFIAQFGLMMLMPIVFNVSWLGVVVLFLVIFTMPLLNSPVQLFFLQVAETDYPQSIVLASSLNSIFSNFGIALGSATGGVIVSHAGLMGVGPGGAVYAVVALLLVVSLNKMVKKLVQSKK</sequence>
<evidence type="ECO:0000259" key="8">
    <source>
        <dbReference type="PROSITE" id="PS50850"/>
    </source>
</evidence>
<feature type="transmembrane region" description="Helical" evidence="7">
    <location>
        <begin position="203"/>
        <end position="225"/>
    </location>
</feature>
<comment type="subcellular location">
    <subcellularLocation>
        <location evidence="1">Cell membrane</location>
        <topology evidence="1">Multi-pass membrane protein</topology>
    </subcellularLocation>
</comment>